<evidence type="ECO:0000256" key="2">
    <source>
        <dbReference type="ARBA" id="ARBA00008156"/>
    </source>
</evidence>
<dbReference type="CDD" id="cd10280">
    <property type="entry name" value="PQQ_mGDH"/>
    <property type="match status" value="1"/>
</dbReference>
<keyword evidence="11" id="KW-1185">Reference proteome</keyword>
<evidence type="ECO:0000256" key="7">
    <source>
        <dbReference type="ARBA" id="ARBA00023004"/>
    </source>
</evidence>
<accession>A0ABU9L1H1</accession>
<dbReference type="Gene3D" id="1.10.760.10">
    <property type="entry name" value="Cytochrome c-like domain"/>
    <property type="match status" value="1"/>
</dbReference>
<sequence length="714" mass="78539">MTCCKKSSIAAFVFLIAILVLSCGKTELKLQEAGRDWPVYLGGKNSNQFSPLDQINKENATQLKLAWRYNSGSGDSLGFSQIQCNPIIIDGILYGTSPELILFALDAATGKQIWQFDSNVNENFSLHVNRGISYWQEEDDKRLFFSAGSNLYAIDAEKGKLIDTFGNSGIVSLKEGLGKRSEKSYVVARTPGIIYKDLLIIGSTVSETMGAASGHIRAFNVKTGALEWIFHTIPQPGEFGYDTWPKEAYRSIGGANNWAGMSLDVKRGIVYCPTGSAAYDFWGGNRKGQNLFANSLIALNAATGKRIWHYQTVHHDIWDKDLPAPPNLIQVRRNGAKVDAVAQITKQGYIFLFDRSTGESLFPIDELEVPNSDLDGEVAWPTQPVPQLPPPLIPQVFDMEMVTDIDSVSGLYVSSILRTLRTGKSYIPPSTQGTVIFPGFDGGAEWGGAAAEAEKGILYVNSNIMPWIHMMVPLDQGSASKGKEGERSFLKNCAVCHGQDRKGDPSGTFPNLTQVKLKYSKEEMLKILMDGKGFMPSFKHLDQRELENILSYVRGEITETTHIPDIGARDEYEVPFTHTGYNRFFDNKGYPAVKPPWGTLSAVDMNKGKILWQVPLGEYMELSKKGIPKTGTENYGGPVVTAGGIIFIGASKDEYFRVFDKDTGDELWKYKLPAGAYATPSTYMVGDKQYVVVACGGGKMGTPSGNSYIAFTIE</sequence>
<evidence type="ECO:0000259" key="9">
    <source>
        <dbReference type="PROSITE" id="PS51007"/>
    </source>
</evidence>
<dbReference type="InterPro" id="IPR011047">
    <property type="entry name" value="Quinoprotein_ADH-like_sf"/>
</dbReference>
<keyword evidence="4 8" id="KW-0479">Metal-binding</keyword>
<reference evidence="10 11" key="1">
    <citation type="submission" date="2024-04" db="EMBL/GenBank/DDBJ databases">
        <title>whole genome sequencing of Lutimonas vermicola strain IMCC1616.</title>
        <authorList>
            <person name="Bae S.S."/>
        </authorList>
    </citation>
    <scope>NUCLEOTIDE SEQUENCE [LARGE SCALE GENOMIC DNA]</scope>
    <source>
        <strain evidence="10 11">IMCC1616</strain>
    </source>
</reference>
<dbReference type="SUPFAM" id="SSF46626">
    <property type="entry name" value="Cytochrome c"/>
    <property type="match status" value="1"/>
</dbReference>
<evidence type="ECO:0000313" key="10">
    <source>
        <dbReference type="EMBL" id="MEL4455655.1"/>
    </source>
</evidence>
<keyword evidence="5" id="KW-0732">Signal</keyword>
<dbReference type="SUPFAM" id="SSF50998">
    <property type="entry name" value="Quinoprotein alcohol dehydrogenase-like"/>
    <property type="match status" value="1"/>
</dbReference>
<protein>
    <submittedName>
        <fullName evidence="10">PQQ-binding-like beta-propeller repeat protein</fullName>
    </submittedName>
</protein>
<organism evidence="10 11">
    <name type="scientific">Lutimonas vermicola</name>
    <dbReference type="NCBI Taxonomy" id="414288"/>
    <lineage>
        <taxon>Bacteria</taxon>
        <taxon>Pseudomonadati</taxon>
        <taxon>Bacteroidota</taxon>
        <taxon>Flavobacteriia</taxon>
        <taxon>Flavobacteriales</taxon>
        <taxon>Flavobacteriaceae</taxon>
        <taxon>Lutimonas</taxon>
    </lineage>
</organism>
<keyword evidence="3 8" id="KW-0349">Heme</keyword>
<evidence type="ECO:0000256" key="3">
    <source>
        <dbReference type="ARBA" id="ARBA00022617"/>
    </source>
</evidence>
<name>A0ABU9L1H1_9FLAO</name>
<dbReference type="Gene3D" id="2.140.10.10">
    <property type="entry name" value="Quinoprotein alcohol dehydrogenase-like superfamily"/>
    <property type="match status" value="2"/>
</dbReference>
<dbReference type="PROSITE" id="PS51257">
    <property type="entry name" value="PROKAR_LIPOPROTEIN"/>
    <property type="match status" value="1"/>
</dbReference>
<dbReference type="Pfam" id="PF01011">
    <property type="entry name" value="PQQ"/>
    <property type="match status" value="2"/>
</dbReference>
<dbReference type="InterPro" id="IPR036909">
    <property type="entry name" value="Cyt_c-like_dom_sf"/>
</dbReference>
<keyword evidence="7 8" id="KW-0408">Iron</keyword>
<dbReference type="InterPro" id="IPR009056">
    <property type="entry name" value="Cyt_c-like_dom"/>
</dbReference>
<evidence type="ECO:0000256" key="4">
    <source>
        <dbReference type="ARBA" id="ARBA00022723"/>
    </source>
</evidence>
<gene>
    <name evidence="10" type="ORF">AABB81_07085</name>
</gene>
<proteinExistence type="inferred from homology"/>
<evidence type="ECO:0000313" key="11">
    <source>
        <dbReference type="Proteomes" id="UP001474120"/>
    </source>
</evidence>
<evidence type="ECO:0000256" key="5">
    <source>
        <dbReference type="ARBA" id="ARBA00022729"/>
    </source>
</evidence>
<feature type="domain" description="Cytochrome c" evidence="9">
    <location>
        <begin position="480"/>
        <end position="557"/>
    </location>
</feature>
<evidence type="ECO:0000256" key="6">
    <source>
        <dbReference type="ARBA" id="ARBA00023002"/>
    </source>
</evidence>
<dbReference type="InterPro" id="IPR017511">
    <property type="entry name" value="PQQ_mDH"/>
</dbReference>
<dbReference type="RefSeq" id="WP_342159531.1">
    <property type="nucleotide sequence ID" value="NZ_JBCDNA010000001.1"/>
</dbReference>
<evidence type="ECO:0000256" key="8">
    <source>
        <dbReference type="PROSITE-ProRule" id="PRU00433"/>
    </source>
</evidence>
<evidence type="ECO:0000256" key="1">
    <source>
        <dbReference type="ARBA" id="ARBA00001931"/>
    </source>
</evidence>
<dbReference type="PANTHER" id="PTHR32303:SF4">
    <property type="entry name" value="QUINOPROTEIN GLUCOSE DEHYDROGENASE"/>
    <property type="match status" value="1"/>
</dbReference>
<dbReference type="InterPro" id="IPR018391">
    <property type="entry name" value="PQQ_b-propeller_rpt"/>
</dbReference>
<dbReference type="Proteomes" id="UP001474120">
    <property type="component" value="Unassembled WGS sequence"/>
</dbReference>
<dbReference type="PROSITE" id="PS51007">
    <property type="entry name" value="CYTC"/>
    <property type="match status" value="1"/>
</dbReference>
<comment type="similarity">
    <text evidence="2">Belongs to the bacterial PQQ dehydrogenase family.</text>
</comment>
<dbReference type="InterPro" id="IPR002372">
    <property type="entry name" value="PQQ_rpt_dom"/>
</dbReference>
<dbReference type="PANTHER" id="PTHR32303">
    <property type="entry name" value="QUINOPROTEIN ALCOHOL DEHYDROGENASE (CYTOCHROME C)"/>
    <property type="match status" value="1"/>
</dbReference>
<dbReference type="SMART" id="SM00564">
    <property type="entry name" value="PQQ"/>
    <property type="match status" value="6"/>
</dbReference>
<keyword evidence="6" id="KW-0560">Oxidoreductase</keyword>
<dbReference type="EMBL" id="JBCDNA010000001">
    <property type="protein sequence ID" value="MEL4455655.1"/>
    <property type="molecule type" value="Genomic_DNA"/>
</dbReference>
<comment type="cofactor">
    <cofactor evidence="1">
        <name>pyrroloquinoline quinone</name>
        <dbReference type="ChEBI" id="CHEBI:58442"/>
    </cofactor>
</comment>
<comment type="caution">
    <text evidence="10">The sequence shown here is derived from an EMBL/GenBank/DDBJ whole genome shotgun (WGS) entry which is preliminary data.</text>
</comment>